<protein>
    <submittedName>
        <fullName evidence="1">Unannotated protein</fullName>
    </submittedName>
</protein>
<organism evidence="1">
    <name type="scientific">freshwater metagenome</name>
    <dbReference type="NCBI Taxonomy" id="449393"/>
    <lineage>
        <taxon>unclassified sequences</taxon>
        <taxon>metagenomes</taxon>
        <taxon>ecological metagenomes</taxon>
    </lineage>
</organism>
<evidence type="ECO:0000313" key="1">
    <source>
        <dbReference type="EMBL" id="CAB4791243.1"/>
    </source>
</evidence>
<proteinExistence type="predicted"/>
<reference evidence="1" key="1">
    <citation type="submission" date="2020-05" db="EMBL/GenBank/DDBJ databases">
        <authorList>
            <person name="Chiriac C."/>
            <person name="Salcher M."/>
            <person name="Ghai R."/>
            <person name="Kavagutti S V."/>
        </authorList>
    </citation>
    <scope>NUCLEOTIDE SEQUENCE</scope>
</reference>
<name>A0A6J6X5Z9_9ZZZZ</name>
<dbReference type="EMBL" id="CAFAAB010000162">
    <property type="protein sequence ID" value="CAB4791243.1"/>
    <property type="molecule type" value="Genomic_DNA"/>
</dbReference>
<accession>A0A6J6X5Z9</accession>
<sequence>MASRKNSKRSIAFYVTVEMRSWGYSTRVGLRLKNFTLSWSSM</sequence>
<gene>
    <name evidence="1" type="ORF">UFOPK2958_01216</name>
</gene>
<dbReference type="AlphaFoldDB" id="A0A6J6X5Z9"/>